<dbReference type="InterPro" id="IPR029058">
    <property type="entry name" value="AB_hydrolase_fold"/>
</dbReference>
<gene>
    <name evidence="2" type="ORF">J7656_06945</name>
</gene>
<dbReference type="PANTHER" id="PTHR43433:SF5">
    <property type="entry name" value="AB HYDROLASE-1 DOMAIN-CONTAINING PROTEIN"/>
    <property type="match status" value="1"/>
</dbReference>
<evidence type="ECO:0000313" key="3">
    <source>
        <dbReference type="Proteomes" id="UP000679341"/>
    </source>
</evidence>
<name>A0A8T8LP57_9EURY</name>
<dbReference type="PANTHER" id="PTHR43433">
    <property type="entry name" value="HYDROLASE, ALPHA/BETA FOLD FAMILY PROTEIN"/>
    <property type="match status" value="1"/>
</dbReference>
<dbReference type="AlphaFoldDB" id="A0A8T8LP57"/>
<accession>A0A8T8LP57</accession>
<keyword evidence="3" id="KW-1185">Reference proteome</keyword>
<dbReference type="Pfam" id="PF00561">
    <property type="entry name" value="Abhydrolase_1"/>
    <property type="match status" value="1"/>
</dbReference>
<dbReference type="InterPro" id="IPR050471">
    <property type="entry name" value="AB_hydrolase"/>
</dbReference>
<dbReference type="GO" id="GO:0016787">
    <property type="term" value="F:hydrolase activity"/>
    <property type="evidence" value="ECO:0007669"/>
    <property type="project" value="UniProtKB-KW"/>
</dbReference>
<dbReference type="PRINTS" id="PR00111">
    <property type="entry name" value="ABHYDROLASE"/>
</dbReference>
<dbReference type="Proteomes" id="UP000679341">
    <property type="component" value="Chromosome"/>
</dbReference>
<evidence type="ECO:0000313" key="2">
    <source>
        <dbReference type="EMBL" id="QUO49062.1"/>
    </source>
</evidence>
<dbReference type="Gene3D" id="3.40.50.1820">
    <property type="entry name" value="alpha/beta hydrolase"/>
    <property type="match status" value="1"/>
</dbReference>
<keyword evidence="2" id="KW-0378">Hydrolase</keyword>
<proteinExistence type="predicted"/>
<sequence>MGRGVVDHGMPSVTRDGVTIDYAVDGDPDGPTVLLLEGLGYGRWMWRWLAEALVDDYEVLRPDNRGTGDSDVPEGPYTVAEMAADAAAVLDDRGVDAAHVCGASMGGMIAQELALADDRVASLTLLCTSPGGDDAAPTPPEVQEHIFSAPEDADPRERVRYLMEPAVSDGFYEREPELVDRIVDWRLAGDATPAGREAQAAAVAAFDASDRLGDLSVPTLILHGTADRVLPVENADLLAELLPHAEAELFEGGPHLFFIEERERVNDRVRTFLGEVA</sequence>
<dbReference type="SUPFAM" id="SSF53474">
    <property type="entry name" value="alpha/beta-Hydrolases"/>
    <property type="match status" value="1"/>
</dbReference>
<protein>
    <submittedName>
        <fullName evidence="2">Alpha/beta fold hydrolase</fullName>
    </submittedName>
</protein>
<dbReference type="InterPro" id="IPR000073">
    <property type="entry name" value="AB_hydrolase_1"/>
</dbReference>
<evidence type="ECO:0000259" key="1">
    <source>
        <dbReference type="Pfam" id="PF00561"/>
    </source>
</evidence>
<dbReference type="OrthoDB" id="299757at2157"/>
<organism evidence="2 3">
    <name type="scientific">Halorubrum ruber</name>
    <dbReference type="NCBI Taxonomy" id="2982524"/>
    <lineage>
        <taxon>Archaea</taxon>
        <taxon>Methanobacteriati</taxon>
        <taxon>Methanobacteriota</taxon>
        <taxon>Stenosarchaea group</taxon>
        <taxon>Halobacteria</taxon>
        <taxon>Halobacteriales</taxon>
        <taxon>Haloferacaceae</taxon>
        <taxon>Halorubrum</taxon>
    </lineage>
</organism>
<feature type="domain" description="AB hydrolase-1" evidence="1">
    <location>
        <begin position="31"/>
        <end position="261"/>
    </location>
</feature>
<dbReference type="EMBL" id="CP073695">
    <property type="protein sequence ID" value="QUO49062.1"/>
    <property type="molecule type" value="Genomic_DNA"/>
</dbReference>
<dbReference type="KEGG" id="hss:J7656_06945"/>
<reference evidence="2 3" key="1">
    <citation type="submission" date="2021-03" db="EMBL/GenBank/DDBJ databases">
        <title>Halorubrum sodomense MBLA0099, Whole genome shotgun sequencing.</title>
        <authorList>
            <person name="Seo M.-J."/>
            <person name="Cho E.-S."/>
            <person name="Hwang C.Y."/>
        </authorList>
    </citation>
    <scope>NUCLEOTIDE SEQUENCE [LARGE SCALE GENOMIC DNA]</scope>
    <source>
        <strain evidence="2 3">MBLA0099</strain>
    </source>
</reference>